<accession>A0A6J7BWP7</accession>
<sequence>MTMGPSAAAGTNSPAWTWRLERGDGSAVDGVAAGPVEGFPAQSDAETWIGEQWADLLARGVDAVTLLEGDREVYGPMSLHPES</sequence>
<evidence type="ECO:0000313" key="2">
    <source>
        <dbReference type="EMBL" id="CAB4945142.1"/>
    </source>
</evidence>
<evidence type="ECO:0000313" key="1">
    <source>
        <dbReference type="EMBL" id="CAB4849525.1"/>
    </source>
</evidence>
<dbReference type="EMBL" id="CAFBIZ010000088">
    <property type="protein sequence ID" value="CAB4849525.1"/>
    <property type="molecule type" value="Genomic_DNA"/>
</dbReference>
<proteinExistence type="predicted"/>
<name>A0A6J7BWP7_9ZZZZ</name>
<evidence type="ECO:0000313" key="3">
    <source>
        <dbReference type="EMBL" id="CAB5038756.1"/>
    </source>
</evidence>
<protein>
    <submittedName>
        <fullName evidence="1">Unannotated protein</fullName>
    </submittedName>
</protein>
<reference evidence="1" key="1">
    <citation type="submission" date="2020-05" db="EMBL/GenBank/DDBJ databases">
        <authorList>
            <person name="Chiriac C."/>
            <person name="Salcher M."/>
            <person name="Ghai R."/>
            <person name="Kavagutti S V."/>
        </authorList>
    </citation>
    <scope>NUCLEOTIDE SEQUENCE</scope>
</reference>
<organism evidence="1">
    <name type="scientific">freshwater metagenome</name>
    <dbReference type="NCBI Taxonomy" id="449393"/>
    <lineage>
        <taxon>unclassified sequences</taxon>
        <taxon>metagenomes</taxon>
        <taxon>ecological metagenomes</taxon>
    </lineage>
</organism>
<dbReference type="EMBL" id="CAFBPU010000057">
    <property type="protein sequence ID" value="CAB5038756.1"/>
    <property type="molecule type" value="Genomic_DNA"/>
</dbReference>
<gene>
    <name evidence="1" type="ORF">UFOPK3268_00804</name>
    <name evidence="2" type="ORF">UFOPK3752_01308</name>
    <name evidence="3" type="ORF">UFOPK4150_02068</name>
</gene>
<dbReference type="EMBL" id="CAFBND010000049">
    <property type="protein sequence ID" value="CAB4945142.1"/>
    <property type="molecule type" value="Genomic_DNA"/>
</dbReference>
<dbReference type="AlphaFoldDB" id="A0A6J7BWP7"/>